<dbReference type="InterPro" id="IPR036770">
    <property type="entry name" value="Ankyrin_rpt-contain_sf"/>
</dbReference>
<dbReference type="GeneID" id="109588160"/>
<dbReference type="Pfam" id="PF00023">
    <property type="entry name" value="Ank"/>
    <property type="match status" value="1"/>
</dbReference>
<proteinExistence type="predicted"/>
<sequence>MITCCRETDNLEIVQLLLEAGADPNIKGMNEITALACAVMSGNKIIVHELLTAGANNINIVMNWDDALIEVSIIHLCVSKLMHKSDFEFVQSQSLSEVLAEKYENNEQIFEVASKFTVDDTIEILRLLLEATPQPEDDPASLILASLIGNVQAVELLLKVGYDCKAPLSSSKFFSAILSSIMEQAPLSEKMLEVSCPSLVTACIRGHLEVVKALLRVIHDLNHQQKTGETFLMLACESGHKDIILTLLENGADTNTTDSKGRTALMLASIKGQSEAVALLLMTYNTDSSVSDNYGSTALCYAAYGGCTEESINLLAENIIITNRQKDILTACISDDITLFVQARPKQASSDLCAPLIESTGLTPLMIAASCGSDGVVQTLLLVHGADVNQQDTYLYYSPLLYAVQGSKSIVQYLLDSGANVNDISKQEETPLDIARDKGLNDIAQLLESNGGKTYSSLKAIVEKVTEQLRAKQKAEVLQKISMQFSQMQMLSTAASMRESFHVPLFTSIPILPTIMIS</sequence>
<evidence type="ECO:0000256" key="3">
    <source>
        <dbReference type="PROSITE-ProRule" id="PRU00023"/>
    </source>
</evidence>
<dbReference type="Gene3D" id="1.25.40.20">
    <property type="entry name" value="Ankyrin repeat-containing domain"/>
    <property type="match status" value="3"/>
</dbReference>
<dbReference type="RefSeq" id="XP_019859901.1">
    <property type="nucleotide sequence ID" value="XM_020004342.1"/>
</dbReference>
<reference evidence="5" key="1">
    <citation type="journal article" date="2010" name="Nature">
        <title>The Amphimedon queenslandica genome and the evolution of animal complexity.</title>
        <authorList>
            <person name="Srivastava M."/>
            <person name="Simakov O."/>
            <person name="Chapman J."/>
            <person name="Fahey B."/>
            <person name="Gauthier M.E."/>
            <person name="Mitros T."/>
            <person name="Richards G.S."/>
            <person name="Conaco C."/>
            <person name="Dacre M."/>
            <person name="Hellsten U."/>
            <person name="Larroux C."/>
            <person name="Putnam N.H."/>
            <person name="Stanke M."/>
            <person name="Adamska M."/>
            <person name="Darling A."/>
            <person name="Degnan S.M."/>
            <person name="Oakley T.H."/>
            <person name="Plachetzki D.C."/>
            <person name="Zhai Y."/>
            <person name="Adamski M."/>
            <person name="Calcino A."/>
            <person name="Cummins S.F."/>
            <person name="Goodstein D.M."/>
            <person name="Harris C."/>
            <person name="Jackson D.J."/>
            <person name="Leys S.P."/>
            <person name="Shu S."/>
            <person name="Woodcroft B.J."/>
            <person name="Vervoort M."/>
            <person name="Kosik K.S."/>
            <person name="Manning G."/>
            <person name="Degnan B.M."/>
            <person name="Rokhsar D.S."/>
        </authorList>
    </citation>
    <scope>NUCLEOTIDE SEQUENCE [LARGE SCALE GENOMIC DNA]</scope>
</reference>
<evidence type="ECO:0000313" key="5">
    <source>
        <dbReference type="Proteomes" id="UP000007879"/>
    </source>
</evidence>
<dbReference type="PANTHER" id="PTHR24123:SF33">
    <property type="entry name" value="PROTEIN HOS4"/>
    <property type="match status" value="1"/>
</dbReference>
<dbReference type="InterPro" id="IPR051165">
    <property type="entry name" value="Multifunctional_ANK_Repeat"/>
</dbReference>
<reference evidence="4" key="2">
    <citation type="submission" date="2024-06" db="UniProtKB">
        <authorList>
            <consortium name="EnsemblMetazoa"/>
        </authorList>
    </citation>
    <scope>IDENTIFICATION</scope>
</reference>
<dbReference type="PROSITE" id="PS50297">
    <property type="entry name" value="ANK_REP_REGION"/>
    <property type="match status" value="2"/>
</dbReference>
<feature type="repeat" description="ANK" evidence="3">
    <location>
        <begin position="260"/>
        <end position="293"/>
    </location>
</feature>
<dbReference type="EnsemblMetazoa" id="XM_020004342.1">
    <property type="protein sequence ID" value="XP_019859901.1"/>
    <property type="gene ID" value="LOC109588160"/>
</dbReference>
<dbReference type="SMART" id="SM00248">
    <property type="entry name" value="ANK"/>
    <property type="match status" value="10"/>
</dbReference>
<accession>A0AAN0JSV8</accession>
<dbReference type="PANTHER" id="PTHR24123">
    <property type="entry name" value="ANKYRIN REPEAT-CONTAINING"/>
    <property type="match status" value="1"/>
</dbReference>
<dbReference type="KEGG" id="aqu:109588160"/>
<name>A0AAN0JSV8_AMPQE</name>
<keyword evidence="2 3" id="KW-0040">ANK repeat</keyword>
<feature type="repeat" description="ANK" evidence="3">
    <location>
        <begin position="227"/>
        <end position="259"/>
    </location>
</feature>
<dbReference type="AlphaFoldDB" id="A0AAN0JSV8"/>
<evidence type="ECO:0000256" key="2">
    <source>
        <dbReference type="ARBA" id="ARBA00023043"/>
    </source>
</evidence>
<dbReference type="SUPFAM" id="SSF48403">
    <property type="entry name" value="Ankyrin repeat"/>
    <property type="match status" value="1"/>
</dbReference>
<keyword evidence="5" id="KW-1185">Reference proteome</keyword>
<protein>
    <submittedName>
        <fullName evidence="4">Uncharacterized protein</fullName>
    </submittedName>
</protein>
<evidence type="ECO:0000256" key="1">
    <source>
        <dbReference type="ARBA" id="ARBA00022737"/>
    </source>
</evidence>
<dbReference type="Proteomes" id="UP000007879">
    <property type="component" value="Unassembled WGS sequence"/>
</dbReference>
<dbReference type="InterPro" id="IPR002110">
    <property type="entry name" value="Ankyrin_rpt"/>
</dbReference>
<feature type="repeat" description="ANK" evidence="3">
    <location>
        <begin position="360"/>
        <end position="393"/>
    </location>
</feature>
<organism evidence="4 5">
    <name type="scientific">Amphimedon queenslandica</name>
    <name type="common">Sponge</name>
    <dbReference type="NCBI Taxonomy" id="400682"/>
    <lineage>
        <taxon>Eukaryota</taxon>
        <taxon>Metazoa</taxon>
        <taxon>Porifera</taxon>
        <taxon>Demospongiae</taxon>
        <taxon>Heteroscleromorpha</taxon>
        <taxon>Haplosclerida</taxon>
        <taxon>Niphatidae</taxon>
        <taxon>Amphimedon</taxon>
    </lineage>
</organism>
<keyword evidence="1" id="KW-0677">Repeat</keyword>
<dbReference type="PROSITE" id="PS50088">
    <property type="entry name" value="ANK_REPEAT"/>
    <property type="match status" value="3"/>
</dbReference>
<dbReference type="Pfam" id="PF12796">
    <property type="entry name" value="Ank_2"/>
    <property type="match status" value="2"/>
</dbReference>
<evidence type="ECO:0000313" key="4">
    <source>
        <dbReference type="EnsemblMetazoa" id="XP_019859901.1"/>
    </source>
</evidence>